<dbReference type="PANTHER" id="PTHR24414:SF184">
    <property type="entry name" value="GALACTOSE OXIDASE_KELCH REPEAT SUPERFAMILY PROTEIN"/>
    <property type="match status" value="1"/>
</dbReference>
<gene>
    <name evidence="3" type="ORF">EUTSA_v10022208mg</name>
</gene>
<accession>V4M5G3</accession>
<dbReference type="Proteomes" id="UP000030689">
    <property type="component" value="Unassembled WGS sequence"/>
</dbReference>
<evidence type="ECO:0000313" key="4">
    <source>
        <dbReference type="Proteomes" id="UP000030689"/>
    </source>
</evidence>
<dbReference type="SUPFAM" id="SSF81383">
    <property type="entry name" value="F-box domain"/>
    <property type="match status" value="1"/>
</dbReference>
<dbReference type="Pfam" id="PF00646">
    <property type="entry name" value="F-box"/>
    <property type="match status" value="1"/>
</dbReference>
<keyword evidence="4" id="KW-1185">Reference proteome</keyword>
<feature type="compositionally biased region" description="Pro residues" evidence="1">
    <location>
        <begin position="15"/>
        <end position="25"/>
    </location>
</feature>
<dbReference type="InterPro" id="IPR057499">
    <property type="entry name" value="Kelch_FKB95"/>
</dbReference>
<dbReference type="InterPro" id="IPR050354">
    <property type="entry name" value="F-box/kelch-repeat_ARATH"/>
</dbReference>
<dbReference type="KEGG" id="eus:EUTSA_v10022208mg"/>
<dbReference type="EMBL" id="KI517408">
    <property type="protein sequence ID" value="ESQ47498.1"/>
    <property type="molecule type" value="Genomic_DNA"/>
</dbReference>
<proteinExistence type="predicted"/>
<feature type="compositionally biased region" description="Basic residues" evidence="1">
    <location>
        <begin position="1"/>
        <end position="10"/>
    </location>
</feature>
<feature type="region of interest" description="Disordered" evidence="1">
    <location>
        <begin position="1"/>
        <end position="25"/>
    </location>
</feature>
<name>V4M5G3_EUTSA</name>
<dbReference type="CDD" id="cd22152">
    <property type="entry name" value="F-box_AtAFR-like"/>
    <property type="match status" value="1"/>
</dbReference>
<dbReference type="OMA" id="NCEIWGK"/>
<dbReference type="SUPFAM" id="SSF117281">
    <property type="entry name" value="Kelch motif"/>
    <property type="match status" value="1"/>
</dbReference>
<dbReference type="InterPro" id="IPR001810">
    <property type="entry name" value="F-box_dom"/>
</dbReference>
<dbReference type="eggNOG" id="KOG1072">
    <property type="taxonomic scope" value="Eukaryota"/>
</dbReference>
<evidence type="ECO:0000259" key="2">
    <source>
        <dbReference type="SMART" id="SM00256"/>
    </source>
</evidence>
<dbReference type="PANTHER" id="PTHR24414">
    <property type="entry name" value="F-BOX/KELCH-REPEAT PROTEIN SKIP4"/>
    <property type="match status" value="1"/>
</dbReference>
<dbReference type="InterPro" id="IPR036047">
    <property type="entry name" value="F-box-like_dom_sf"/>
</dbReference>
<sequence length="304" mass="34090">MSSPDKKKRKENVPSPTPQSPSNPPLPDDLLISCFARVSRLCYLTLSFVSKRFRSLIASPELYKARSILGNTESCLYLCLASSSDNCWFTLCRKPDKTLTNDTSLKKKSSGYVLARVPFLHSPRAEFSGLVAVGSEIYNIGSNSSSVSAPSMPLELIEPCASVVDGKIYVAGLRKDSLDESFEPPIDIKYSLKNMGDLYVNMVANENVVAYNSKEDQLEPRTWRRFLSDNFCEIENVMYSVFNGGVGWYDTKSNIWRYLKGLVGLPDCVFWGENCEIWGKLEWFDLVVTVPRSYDFVKALAATV</sequence>
<reference evidence="3 4" key="1">
    <citation type="journal article" date="2013" name="Front. Plant Sci.">
        <title>The Reference Genome of the Halophytic Plant Eutrema salsugineum.</title>
        <authorList>
            <person name="Yang R."/>
            <person name="Jarvis D.E."/>
            <person name="Chen H."/>
            <person name="Beilstein M.A."/>
            <person name="Grimwood J."/>
            <person name="Jenkins J."/>
            <person name="Shu S."/>
            <person name="Prochnik S."/>
            <person name="Xin M."/>
            <person name="Ma C."/>
            <person name="Schmutz J."/>
            <person name="Wing R.A."/>
            <person name="Mitchell-Olds T."/>
            <person name="Schumaker K.S."/>
            <person name="Wang X."/>
        </authorList>
    </citation>
    <scope>NUCLEOTIDE SEQUENCE [LARGE SCALE GENOMIC DNA]</scope>
</reference>
<dbReference type="SMART" id="SM00256">
    <property type="entry name" value="FBOX"/>
    <property type="match status" value="1"/>
</dbReference>
<evidence type="ECO:0000256" key="1">
    <source>
        <dbReference type="SAM" id="MobiDB-lite"/>
    </source>
</evidence>
<feature type="domain" description="F-box" evidence="2">
    <location>
        <begin position="26"/>
        <end position="66"/>
    </location>
</feature>
<organism evidence="3 4">
    <name type="scientific">Eutrema salsugineum</name>
    <name type="common">Saltwater cress</name>
    <name type="synonym">Sisymbrium salsugineum</name>
    <dbReference type="NCBI Taxonomy" id="72664"/>
    <lineage>
        <taxon>Eukaryota</taxon>
        <taxon>Viridiplantae</taxon>
        <taxon>Streptophyta</taxon>
        <taxon>Embryophyta</taxon>
        <taxon>Tracheophyta</taxon>
        <taxon>Spermatophyta</taxon>
        <taxon>Magnoliopsida</taxon>
        <taxon>eudicotyledons</taxon>
        <taxon>Gunneridae</taxon>
        <taxon>Pentapetalae</taxon>
        <taxon>rosids</taxon>
        <taxon>malvids</taxon>
        <taxon>Brassicales</taxon>
        <taxon>Brassicaceae</taxon>
        <taxon>Eutremeae</taxon>
        <taxon>Eutrema</taxon>
    </lineage>
</organism>
<dbReference type="AlphaFoldDB" id="V4M5G3"/>
<dbReference type="Pfam" id="PF25210">
    <property type="entry name" value="Kelch_FKB95"/>
    <property type="match status" value="1"/>
</dbReference>
<dbReference type="STRING" id="72664.V4M5G3"/>
<evidence type="ECO:0000313" key="3">
    <source>
        <dbReference type="EMBL" id="ESQ47498.1"/>
    </source>
</evidence>
<dbReference type="InterPro" id="IPR015915">
    <property type="entry name" value="Kelch-typ_b-propeller"/>
</dbReference>
<dbReference type="Gramene" id="ESQ47498">
    <property type="protein sequence ID" value="ESQ47498"/>
    <property type="gene ID" value="EUTSA_v10022208mg"/>
</dbReference>
<protein>
    <recommendedName>
        <fullName evidence="2">F-box domain-containing protein</fullName>
    </recommendedName>
</protein>